<protein>
    <submittedName>
        <fullName evidence="2">Uncharacterized protein</fullName>
    </submittedName>
</protein>
<name>A0AAD1U6L6_EUPCR</name>
<organism evidence="2 3">
    <name type="scientific">Euplotes crassus</name>
    <dbReference type="NCBI Taxonomy" id="5936"/>
    <lineage>
        <taxon>Eukaryota</taxon>
        <taxon>Sar</taxon>
        <taxon>Alveolata</taxon>
        <taxon>Ciliophora</taxon>
        <taxon>Intramacronucleata</taxon>
        <taxon>Spirotrichea</taxon>
        <taxon>Hypotrichia</taxon>
        <taxon>Euplotida</taxon>
        <taxon>Euplotidae</taxon>
        <taxon>Moneuplotes</taxon>
    </lineage>
</organism>
<keyword evidence="1" id="KW-0175">Coiled coil</keyword>
<dbReference type="Proteomes" id="UP001295684">
    <property type="component" value="Unassembled WGS sequence"/>
</dbReference>
<accession>A0AAD1U6L6</accession>
<dbReference type="AlphaFoldDB" id="A0AAD1U6L6"/>
<gene>
    <name evidence="2" type="ORF">ECRASSUSDP1_LOCUS2788</name>
</gene>
<evidence type="ECO:0000256" key="1">
    <source>
        <dbReference type="SAM" id="Coils"/>
    </source>
</evidence>
<comment type="caution">
    <text evidence="2">The sequence shown here is derived from an EMBL/GenBank/DDBJ whole genome shotgun (WGS) entry which is preliminary data.</text>
</comment>
<reference evidence="2" key="1">
    <citation type="submission" date="2023-07" db="EMBL/GenBank/DDBJ databases">
        <authorList>
            <consortium name="AG Swart"/>
            <person name="Singh M."/>
            <person name="Singh A."/>
            <person name="Seah K."/>
            <person name="Emmerich C."/>
        </authorList>
    </citation>
    <scope>NUCLEOTIDE SEQUENCE</scope>
    <source>
        <strain evidence="2">DP1</strain>
    </source>
</reference>
<sequence>MQEVAVTRDSAGSNLTQMHNERKNNDEWGKLVHLQADMEKESVKRMKAQNDDIMKQLRYENGMINRAKMERERNLRSLDHSIDKDEAKDPKNVNLLPFIDDSRVKTRKEYMKSLRKENNELNIEKMNLKEYQNKMKLIDRENQDKFTKVTKNMEHLINKKNKMESIEMANFWKKQQQDSQKAREMEKVKDIEDGKKYFKWVNDFAENYNHERFKIYEKGDKTSSISPHNKNRKFCLNSANSNELGSSNYSNNANGYNQKNQDSNISIRTGSDAVYEDVFKNDYTSGKVLREKFKHKYIEDLNQQLEEKKLRKQREKLMDPREKIMNQKYMTDLANGKNANPNPILSNSNLKMKLDRNNSRGLMTLDNSIMYSPNTPLDGYTNSSHLVLPNRSKSNIRINNFDTITPGNSTGRKDNLSRIALPQRKLIMNTGNNVLGNGSIHSSQVDRKIDRDSLKNYQAKNRRSSNQTFDSFGRLGFKDNTKNDPSFNAHYEYNLRKSPIGRSLNNSVDNIRINDLKINNPTMRNKVQISKRASVEEMIKNRPQVDNISNLVFCQKQ</sequence>
<dbReference type="EMBL" id="CAMPGE010002666">
    <property type="protein sequence ID" value="CAI2361477.1"/>
    <property type="molecule type" value="Genomic_DNA"/>
</dbReference>
<evidence type="ECO:0000313" key="2">
    <source>
        <dbReference type="EMBL" id="CAI2361477.1"/>
    </source>
</evidence>
<feature type="coiled-coil region" evidence="1">
    <location>
        <begin position="111"/>
        <end position="141"/>
    </location>
</feature>
<evidence type="ECO:0000313" key="3">
    <source>
        <dbReference type="Proteomes" id="UP001295684"/>
    </source>
</evidence>
<keyword evidence="3" id="KW-1185">Reference proteome</keyword>
<proteinExistence type="predicted"/>